<sequence length="39" mass="4350">MPTLLIKKSLKKEKTIILGEDYSKISHLALANILSNTSH</sequence>
<dbReference type="KEGG" id="swp:swp_4277"/>
<proteinExistence type="predicted"/>
<gene>
    <name evidence="1" type="ordered locus">swp_4277</name>
</gene>
<reference evidence="1 2" key="1">
    <citation type="journal article" date="2008" name="PLoS ONE">
        <title>Environmental adaptation: genomic analysis of the piezotolerant and psychrotolerant deep-sea iron reducing bacterium Shewanella piezotolerans WP3.</title>
        <authorList>
            <person name="Wang F."/>
            <person name="Wang J."/>
            <person name="Jian H."/>
            <person name="Zhang B."/>
            <person name="Li S."/>
            <person name="Wang F."/>
            <person name="Zeng X."/>
            <person name="Gao L."/>
            <person name="Bartlett D.H."/>
            <person name="Yu J."/>
            <person name="Hu S."/>
            <person name="Xiao X."/>
        </authorList>
    </citation>
    <scope>NUCLEOTIDE SEQUENCE [LARGE SCALE GENOMIC DNA]</scope>
    <source>
        <strain evidence="2">WP3 / JCM 13877</strain>
    </source>
</reference>
<dbReference type="HOGENOM" id="CLU_3316890_0_0_6"/>
<organism evidence="1 2">
    <name type="scientific">Shewanella piezotolerans (strain WP3 / JCM 13877)</name>
    <dbReference type="NCBI Taxonomy" id="225849"/>
    <lineage>
        <taxon>Bacteria</taxon>
        <taxon>Pseudomonadati</taxon>
        <taxon>Pseudomonadota</taxon>
        <taxon>Gammaproteobacteria</taxon>
        <taxon>Alteromonadales</taxon>
        <taxon>Shewanellaceae</taxon>
        <taxon>Shewanella</taxon>
    </lineage>
</organism>
<protein>
    <submittedName>
        <fullName evidence="1">Uncharacterized protein</fullName>
    </submittedName>
</protein>
<accession>B8CU72</accession>
<dbReference type="Proteomes" id="UP000000753">
    <property type="component" value="Chromosome"/>
</dbReference>
<name>B8CU72_SHEPW</name>
<evidence type="ECO:0000313" key="1">
    <source>
        <dbReference type="EMBL" id="ACJ30928.1"/>
    </source>
</evidence>
<dbReference type="AlphaFoldDB" id="B8CU72"/>
<dbReference type="EMBL" id="CP000472">
    <property type="protein sequence ID" value="ACJ30928.1"/>
    <property type="molecule type" value="Genomic_DNA"/>
</dbReference>
<keyword evidence="2" id="KW-1185">Reference proteome</keyword>
<evidence type="ECO:0000313" key="2">
    <source>
        <dbReference type="Proteomes" id="UP000000753"/>
    </source>
</evidence>